<feature type="domain" description="DUF8048" evidence="1">
    <location>
        <begin position="12"/>
        <end position="123"/>
    </location>
</feature>
<sequence length="131" mass="14161">MSNDETPDTAEAPIGGRIVERVADERGVDPETLSDALVEVNAVLIGRHGELERSADHVTVDEVRAYRVEEGRWDDLLDGAGFDFGDDLTAAVEAAHTEHARLLFADAVDADERFEPGELGVVVGVDTAEEF</sequence>
<comment type="caution">
    <text evidence="2">The sequence shown here is derived from an EMBL/GenBank/DDBJ whole genome shotgun (WGS) entry which is preliminary data.</text>
</comment>
<dbReference type="OrthoDB" id="204170at2157"/>
<dbReference type="InterPro" id="IPR058361">
    <property type="entry name" value="DUF8048"/>
</dbReference>
<gene>
    <name evidence="2" type="ORF">K933_04686</name>
</gene>
<evidence type="ECO:0000313" key="2">
    <source>
        <dbReference type="EMBL" id="ESP89285.1"/>
    </source>
</evidence>
<protein>
    <recommendedName>
        <fullName evidence="1">DUF8048 domain-containing protein</fullName>
    </recommendedName>
</protein>
<dbReference type="AlphaFoldDB" id="V4HEZ8"/>
<keyword evidence="3" id="KW-1185">Reference proteome</keyword>
<proteinExistence type="predicted"/>
<dbReference type="Proteomes" id="UP000017840">
    <property type="component" value="Unassembled WGS sequence"/>
</dbReference>
<dbReference type="Pfam" id="PF26222">
    <property type="entry name" value="DUF8048"/>
    <property type="match status" value="1"/>
</dbReference>
<accession>V4HEZ8</accession>
<dbReference type="STRING" id="1324957.K933_04686"/>
<name>V4HEZ8_9EURY</name>
<dbReference type="EMBL" id="ASGZ01000013">
    <property type="protein sequence ID" value="ESP89285.1"/>
    <property type="molecule type" value="Genomic_DNA"/>
</dbReference>
<organism evidence="2 3">
    <name type="scientific">Candidatus Halobonum tyrrellensis G22</name>
    <dbReference type="NCBI Taxonomy" id="1324957"/>
    <lineage>
        <taxon>Archaea</taxon>
        <taxon>Methanobacteriati</taxon>
        <taxon>Methanobacteriota</taxon>
        <taxon>Stenosarchaea group</taxon>
        <taxon>Halobacteria</taxon>
        <taxon>Halobacteriales</taxon>
        <taxon>Haloferacaceae</taxon>
        <taxon>Candidatus Halobonum</taxon>
    </lineage>
</organism>
<dbReference type="eggNOG" id="arCOG06309">
    <property type="taxonomic scope" value="Archaea"/>
</dbReference>
<reference evidence="2 3" key="1">
    <citation type="journal article" date="2013" name="Genome Announc.">
        <title>Draft Genome Sequence of 'Candidatus Halobonum tyrrellensis' Strain G22, Isolated from the Hypersaline Waters of Lake Tyrrell, Australia.</title>
        <authorList>
            <person name="Ugalde J.A."/>
            <person name="Narasingarao P."/>
            <person name="Kuo S."/>
            <person name="Podell S."/>
            <person name="Allen E.E."/>
        </authorList>
    </citation>
    <scope>NUCLEOTIDE SEQUENCE [LARGE SCALE GENOMIC DNA]</scope>
    <source>
        <strain evidence="2 3">G22</strain>
    </source>
</reference>
<evidence type="ECO:0000313" key="3">
    <source>
        <dbReference type="Proteomes" id="UP000017840"/>
    </source>
</evidence>
<dbReference type="RefSeq" id="WP_023393527.1">
    <property type="nucleotide sequence ID" value="NZ_ASGZ01000013.1"/>
</dbReference>
<evidence type="ECO:0000259" key="1">
    <source>
        <dbReference type="Pfam" id="PF26222"/>
    </source>
</evidence>